<proteinExistence type="predicted"/>
<keyword evidence="2" id="KW-0677">Repeat</keyword>
<dbReference type="AlphaFoldDB" id="A0AAV2F5Z2"/>
<evidence type="ECO:0000313" key="5">
    <source>
        <dbReference type="EMBL" id="CAL1393377.1"/>
    </source>
</evidence>
<feature type="domain" description="Gnk2-homologous" evidence="4">
    <location>
        <begin position="32"/>
        <end position="138"/>
    </location>
</feature>
<keyword evidence="6" id="KW-1185">Reference proteome</keyword>
<name>A0AAV2F5Z2_9ROSI</name>
<dbReference type="InterPro" id="IPR038408">
    <property type="entry name" value="GNK2_sf"/>
</dbReference>
<dbReference type="PROSITE" id="PS51473">
    <property type="entry name" value="GNK2"/>
    <property type="match status" value="1"/>
</dbReference>
<keyword evidence="1" id="KW-0732">Signal</keyword>
<dbReference type="Gene3D" id="3.30.430.20">
    <property type="entry name" value="Gnk2 domain, C-X8-C-X2-C motif"/>
    <property type="match status" value="1"/>
</dbReference>
<protein>
    <recommendedName>
        <fullName evidence="4">Gnk2-homologous domain-containing protein</fullName>
    </recommendedName>
</protein>
<evidence type="ECO:0000256" key="2">
    <source>
        <dbReference type="ARBA" id="ARBA00022737"/>
    </source>
</evidence>
<keyword evidence="3" id="KW-0472">Membrane</keyword>
<accession>A0AAV2F5Z2</accession>
<gene>
    <name evidence="5" type="ORF">LTRI10_LOCUS33960</name>
</gene>
<dbReference type="InterPro" id="IPR002902">
    <property type="entry name" value="GNK2"/>
</dbReference>
<evidence type="ECO:0000256" key="1">
    <source>
        <dbReference type="ARBA" id="ARBA00022729"/>
    </source>
</evidence>
<evidence type="ECO:0000259" key="4">
    <source>
        <dbReference type="PROSITE" id="PS51473"/>
    </source>
</evidence>
<dbReference type="Proteomes" id="UP001497516">
    <property type="component" value="Chromosome 6"/>
</dbReference>
<feature type="transmembrane region" description="Helical" evidence="3">
    <location>
        <begin position="6"/>
        <end position="26"/>
    </location>
</feature>
<organism evidence="5 6">
    <name type="scientific">Linum trigynum</name>
    <dbReference type="NCBI Taxonomy" id="586398"/>
    <lineage>
        <taxon>Eukaryota</taxon>
        <taxon>Viridiplantae</taxon>
        <taxon>Streptophyta</taxon>
        <taxon>Embryophyta</taxon>
        <taxon>Tracheophyta</taxon>
        <taxon>Spermatophyta</taxon>
        <taxon>Magnoliopsida</taxon>
        <taxon>eudicotyledons</taxon>
        <taxon>Gunneridae</taxon>
        <taxon>Pentapetalae</taxon>
        <taxon>rosids</taxon>
        <taxon>fabids</taxon>
        <taxon>Malpighiales</taxon>
        <taxon>Linaceae</taxon>
        <taxon>Linum</taxon>
    </lineage>
</organism>
<dbReference type="EMBL" id="OZ034819">
    <property type="protein sequence ID" value="CAL1393377.1"/>
    <property type="molecule type" value="Genomic_DNA"/>
</dbReference>
<keyword evidence="3" id="KW-1133">Transmembrane helix</keyword>
<evidence type="ECO:0000256" key="3">
    <source>
        <dbReference type="SAM" id="Phobius"/>
    </source>
</evidence>
<keyword evidence="3" id="KW-0812">Transmembrane</keyword>
<sequence>MERGAITSPPALMMLQAVTVIIFMFLMTRDDVMGDTGSCTGVEISDDGTHSAYVAHVLSELATVTPTKPRLEDITTFPGNGASGSVVGVATCSDPNDPELCASCLSGLEHLIFGSCSSRAGGYVGNDSDACTMGFATP</sequence>
<evidence type="ECO:0000313" key="6">
    <source>
        <dbReference type="Proteomes" id="UP001497516"/>
    </source>
</evidence>
<reference evidence="5 6" key="1">
    <citation type="submission" date="2024-04" db="EMBL/GenBank/DDBJ databases">
        <authorList>
            <person name="Fracassetti M."/>
        </authorList>
    </citation>
    <scope>NUCLEOTIDE SEQUENCE [LARGE SCALE GENOMIC DNA]</scope>
</reference>